<dbReference type="AlphaFoldDB" id="A0A917PWK8"/>
<dbReference type="GO" id="GO:0008961">
    <property type="term" value="F:phosphatidylglycerol-prolipoprotein diacylglyceryl transferase activity"/>
    <property type="evidence" value="ECO:0007669"/>
    <property type="project" value="InterPro"/>
</dbReference>
<feature type="transmembrane region" description="Helical" evidence="2">
    <location>
        <begin position="12"/>
        <end position="28"/>
    </location>
</feature>
<accession>A0A917PWK8</accession>
<keyword evidence="2" id="KW-0812">Transmembrane</keyword>
<evidence type="ECO:0000313" key="3">
    <source>
        <dbReference type="EMBL" id="GGJ95062.1"/>
    </source>
</evidence>
<reference evidence="3" key="1">
    <citation type="journal article" date="2014" name="Int. J. Syst. Evol. Microbiol.">
        <title>Complete genome sequence of Corynebacterium casei LMG S-19264T (=DSM 44701T), isolated from a smear-ripened cheese.</title>
        <authorList>
            <consortium name="US DOE Joint Genome Institute (JGI-PGF)"/>
            <person name="Walter F."/>
            <person name="Albersmeier A."/>
            <person name="Kalinowski J."/>
            <person name="Ruckert C."/>
        </authorList>
    </citation>
    <scope>NUCLEOTIDE SEQUENCE</scope>
    <source>
        <strain evidence="3">CGMCC 1.8984</strain>
    </source>
</reference>
<feature type="transmembrane region" description="Helical" evidence="2">
    <location>
        <begin position="48"/>
        <end position="68"/>
    </location>
</feature>
<sequence>MAVLLLLERRFRLRWGRLFALYLIWYGLRRSGLEAIRIDPTSDGVLGIPANVWASFVIIGLGLTLFVIQTRRHPEPETSIFRAVSETPPAGDEADVAPVPDAPRRRADTPR</sequence>
<reference evidence="3" key="2">
    <citation type="submission" date="2020-09" db="EMBL/GenBank/DDBJ databases">
        <authorList>
            <person name="Sun Q."/>
            <person name="Zhou Y."/>
        </authorList>
    </citation>
    <scope>NUCLEOTIDE SEQUENCE</scope>
    <source>
        <strain evidence="3">CGMCC 1.8984</strain>
    </source>
</reference>
<protein>
    <recommendedName>
        <fullName evidence="5">Prolipoprotein diacylglyceryl transferase</fullName>
    </recommendedName>
</protein>
<proteinExistence type="predicted"/>
<dbReference type="Proteomes" id="UP000636956">
    <property type="component" value="Unassembled WGS sequence"/>
</dbReference>
<feature type="compositionally biased region" description="Low complexity" evidence="1">
    <location>
        <begin position="88"/>
        <end position="99"/>
    </location>
</feature>
<evidence type="ECO:0000256" key="2">
    <source>
        <dbReference type="SAM" id="Phobius"/>
    </source>
</evidence>
<evidence type="ECO:0008006" key="5">
    <source>
        <dbReference type="Google" id="ProtNLM"/>
    </source>
</evidence>
<dbReference type="GO" id="GO:0042158">
    <property type="term" value="P:lipoprotein biosynthetic process"/>
    <property type="evidence" value="ECO:0007669"/>
    <property type="project" value="InterPro"/>
</dbReference>
<comment type="caution">
    <text evidence="3">The sequence shown here is derived from an EMBL/GenBank/DDBJ whole genome shotgun (WGS) entry which is preliminary data.</text>
</comment>
<organism evidence="3 4">
    <name type="scientific">Agromyces bauzanensis</name>
    <dbReference type="NCBI Taxonomy" id="1308924"/>
    <lineage>
        <taxon>Bacteria</taxon>
        <taxon>Bacillati</taxon>
        <taxon>Actinomycetota</taxon>
        <taxon>Actinomycetes</taxon>
        <taxon>Micrococcales</taxon>
        <taxon>Microbacteriaceae</taxon>
        <taxon>Agromyces</taxon>
    </lineage>
</organism>
<evidence type="ECO:0000256" key="1">
    <source>
        <dbReference type="SAM" id="MobiDB-lite"/>
    </source>
</evidence>
<dbReference type="EMBL" id="BMMD01000058">
    <property type="protein sequence ID" value="GGJ95062.1"/>
    <property type="molecule type" value="Genomic_DNA"/>
</dbReference>
<keyword evidence="4" id="KW-1185">Reference proteome</keyword>
<keyword evidence="2" id="KW-0472">Membrane</keyword>
<dbReference type="GO" id="GO:0005886">
    <property type="term" value="C:plasma membrane"/>
    <property type="evidence" value="ECO:0007669"/>
    <property type="project" value="InterPro"/>
</dbReference>
<feature type="compositionally biased region" description="Basic and acidic residues" evidence="1">
    <location>
        <begin position="102"/>
        <end position="111"/>
    </location>
</feature>
<name>A0A917PWK8_9MICO</name>
<dbReference type="Pfam" id="PF01790">
    <property type="entry name" value="LGT"/>
    <property type="match status" value="1"/>
</dbReference>
<gene>
    <name evidence="3" type="ORF">GCM10011372_36660</name>
</gene>
<evidence type="ECO:0000313" key="4">
    <source>
        <dbReference type="Proteomes" id="UP000636956"/>
    </source>
</evidence>
<keyword evidence="2" id="KW-1133">Transmembrane helix</keyword>
<dbReference type="InterPro" id="IPR001640">
    <property type="entry name" value="Lgt"/>
</dbReference>
<feature type="region of interest" description="Disordered" evidence="1">
    <location>
        <begin position="83"/>
        <end position="111"/>
    </location>
</feature>